<keyword evidence="2" id="KW-1185">Reference proteome</keyword>
<comment type="caution">
    <text evidence="1">The sequence shown here is derived from an EMBL/GenBank/DDBJ whole genome shotgun (WGS) entry which is preliminary data.</text>
</comment>
<evidence type="ECO:0000313" key="1">
    <source>
        <dbReference type="EMBL" id="GGA11931.1"/>
    </source>
</evidence>
<gene>
    <name evidence="1" type="ORF">GCM10008018_66270</name>
</gene>
<proteinExistence type="predicted"/>
<evidence type="ECO:0008006" key="3">
    <source>
        <dbReference type="Google" id="ProtNLM"/>
    </source>
</evidence>
<dbReference type="Proteomes" id="UP000615455">
    <property type="component" value="Unassembled WGS sequence"/>
</dbReference>
<accession>A0ABQ1FIF0</accession>
<evidence type="ECO:0000313" key="2">
    <source>
        <dbReference type="Proteomes" id="UP000615455"/>
    </source>
</evidence>
<reference evidence="2" key="1">
    <citation type="journal article" date="2019" name="Int. J. Syst. Evol. Microbiol.">
        <title>The Global Catalogue of Microorganisms (GCM) 10K type strain sequencing project: providing services to taxonomists for standard genome sequencing and annotation.</title>
        <authorList>
            <consortium name="The Broad Institute Genomics Platform"/>
            <consortium name="The Broad Institute Genome Sequencing Center for Infectious Disease"/>
            <person name="Wu L."/>
            <person name="Ma J."/>
        </authorList>
    </citation>
    <scope>NUCLEOTIDE SEQUENCE [LARGE SCALE GENOMIC DNA]</scope>
    <source>
        <strain evidence="2">CGMCC 1.15043</strain>
    </source>
</reference>
<organism evidence="1 2">
    <name type="scientific">Paenibacillus marchantiophytorum</name>
    <dbReference type="NCBI Taxonomy" id="1619310"/>
    <lineage>
        <taxon>Bacteria</taxon>
        <taxon>Bacillati</taxon>
        <taxon>Bacillota</taxon>
        <taxon>Bacilli</taxon>
        <taxon>Bacillales</taxon>
        <taxon>Paenibacillaceae</taxon>
        <taxon>Paenibacillus</taxon>
    </lineage>
</organism>
<name>A0ABQ1FIF0_9BACL</name>
<protein>
    <recommendedName>
        <fullName evidence="3">DUF1048 domain-containing protein</fullName>
    </recommendedName>
</protein>
<dbReference type="EMBL" id="BMHE01000064">
    <property type="protein sequence ID" value="GGA11931.1"/>
    <property type="molecule type" value="Genomic_DNA"/>
</dbReference>
<sequence>MDSRKNRLNKAKSKNKMIVRLYKKLEPFIGLVRLLPSSWFHNFFSVASDVCIDSYDFLIDFISSCLLYQPDRGYYVEHSIMQIEKSKKQKNVIAIFTHRIIQA</sequence>